<dbReference type="PANTHER" id="PTHR42792">
    <property type="entry name" value="FLAGELLIN"/>
    <property type="match status" value="1"/>
</dbReference>
<dbReference type="PANTHER" id="PTHR42792:SF1">
    <property type="entry name" value="FLAGELLAR HOOK-ASSOCIATED PROTEIN 3"/>
    <property type="match status" value="1"/>
</dbReference>
<dbReference type="EMBL" id="CP011805">
    <property type="protein sequence ID" value="AKM06193.1"/>
    <property type="molecule type" value="Genomic_DNA"/>
</dbReference>
<dbReference type="Gene3D" id="1.20.1330.10">
    <property type="entry name" value="f41 fragment of flagellin, N-terminal domain"/>
    <property type="match status" value="1"/>
</dbReference>
<sequence length="302" mass="31536">MISLSTSAFYERATRQVGTLRAEAEKLQEQMGTGQRLSRSSDDPVAAARLRTLARTERLTEIDQSNSDVASNDLALTDDALGSLANLVIRAQELATHAASETLSTEQRASIATEIENLQDAALLIANGRNSAGHALFGGQATGAAYETGPGGIAYIGTASKDAADLGDGQSVIPGLTGPEVFAFEVDGTPTDFFAVLGELATGLRAGVDQTGASRTALDGLAAGLEKVTTAQTVVGARMGWIEVMNDRRTTASERVADEQLAVGGADPAETMIRLQEVTTVLEASQASFVRLAGLSLFDMMR</sequence>
<comment type="similarity">
    <text evidence="3">Belongs to the bacterial flagellin family.</text>
</comment>
<dbReference type="InterPro" id="IPR001029">
    <property type="entry name" value="Flagellin_N"/>
</dbReference>
<dbReference type="Pfam" id="PF00669">
    <property type="entry name" value="Flagellin_N"/>
    <property type="match status" value="1"/>
</dbReference>
<dbReference type="SUPFAM" id="SSF64518">
    <property type="entry name" value="Phase 1 flagellin"/>
    <property type="match status" value="1"/>
</dbReference>
<evidence type="ECO:0000259" key="5">
    <source>
        <dbReference type="Pfam" id="PF00669"/>
    </source>
</evidence>
<keyword evidence="6" id="KW-0282">Flagellum</keyword>
<dbReference type="PATRIC" id="fig|543877.4.peg.104"/>
<dbReference type="STRING" id="543877.AM2010_101"/>
<dbReference type="GO" id="GO:0009288">
    <property type="term" value="C:bacterial-type flagellum"/>
    <property type="evidence" value="ECO:0007669"/>
    <property type="project" value="UniProtKB-SubCell"/>
</dbReference>
<comment type="subcellular location">
    <subcellularLocation>
        <location evidence="1">Bacterial flagellum</location>
    </subcellularLocation>
    <subcellularLocation>
        <location evidence="2">Secreted</location>
    </subcellularLocation>
</comment>
<proteinExistence type="inferred from homology"/>
<dbReference type="KEGG" id="amx:AM2010_101"/>
<accession>A0A0G3X759</accession>
<organism evidence="6 7">
    <name type="scientific">Pelagerythrobacter marensis</name>
    <dbReference type="NCBI Taxonomy" id="543877"/>
    <lineage>
        <taxon>Bacteria</taxon>
        <taxon>Pseudomonadati</taxon>
        <taxon>Pseudomonadota</taxon>
        <taxon>Alphaproteobacteria</taxon>
        <taxon>Sphingomonadales</taxon>
        <taxon>Erythrobacteraceae</taxon>
        <taxon>Pelagerythrobacter</taxon>
    </lineage>
</organism>
<evidence type="ECO:0000313" key="6">
    <source>
        <dbReference type="EMBL" id="AKM06193.1"/>
    </source>
</evidence>
<dbReference type="InterPro" id="IPR001492">
    <property type="entry name" value="Flagellin"/>
</dbReference>
<gene>
    <name evidence="6" type="ORF">AM2010_101</name>
</gene>
<keyword evidence="4" id="KW-0975">Bacterial flagellum</keyword>
<dbReference type="GO" id="GO:0005198">
    <property type="term" value="F:structural molecule activity"/>
    <property type="evidence" value="ECO:0007669"/>
    <property type="project" value="InterPro"/>
</dbReference>
<dbReference type="RefSeq" id="WP_047805416.1">
    <property type="nucleotide sequence ID" value="NZ_CP011805.1"/>
</dbReference>
<evidence type="ECO:0000256" key="4">
    <source>
        <dbReference type="ARBA" id="ARBA00023143"/>
    </source>
</evidence>
<protein>
    <submittedName>
        <fullName evidence="6">Flagellar hook protein FlgL</fullName>
    </submittedName>
</protein>
<reference evidence="6 7" key="1">
    <citation type="submission" date="2015-06" db="EMBL/GenBank/DDBJ databases">
        <authorList>
            <person name="Kim K.M."/>
        </authorList>
    </citation>
    <scope>NUCLEOTIDE SEQUENCE [LARGE SCALE GENOMIC DNA]</scope>
    <source>
        <strain evidence="6 7">KCTC 22370</strain>
    </source>
</reference>
<keyword evidence="6" id="KW-0969">Cilium</keyword>
<keyword evidence="7" id="KW-1185">Reference proteome</keyword>
<dbReference type="AlphaFoldDB" id="A0A0G3X759"/>
<feature type="domain" description="Flagellin N-terminal" evidence="5">
    <location>
        <begin position="5"/>
        <end position="142"/>
    </location>
</feature>
<dbReference type="GO" id="GO:0005576">
    <property type="term" value="C:extracellular region"/>
    <property type="evidence" value="ECO:0007669"/>
    <property type="project" value="UniProtKB-SubCell"/>
</dbReference>
<name>A0A0G3X759_9SPHN</name>
<dbReference type="OrthoDB" id="7389561at2"/>
<evidence type="ECO:0000313" key="7">
    <source>
        <dbReference type="Proteomes" id="UP000037643"/>
    </source>
</evidence>
<keyword evidence="6" id="KW-0966">Cell projection</keyword>
<evidence type="ECO:0000256" key="3">
    <source>
        <dbReference type="ARBA" id="ARBA00005709"/>
    </source>
</evidence>
<dbReference type="Proteomes" id="UP000037643">
    <property type="component" value="Chromosome"/>
</dbReference>
<evidence type="ECO:0000256" key="2">
    <source>
        <dbReference type="ARBA" id="ARBA00004613"/>
    </source>
</evidence>
<evidence type="ECO:0000256" key="1">
    <source>
        <dbReference type="ARBA" id="ARBA00004365"/>
    </source>
</evidence>